<dbReference type="InterPro" id="IPR029058">
    <property type="entry name" value="AB_hydrolase_fold"/>
</dbReference>
<evidence type="ECO:0000313" key="2">
    <source>
        <dbReference type="Proteomes" id="UP000611723"/>
    </source>
</evidence>
<dbReference type="SUPFAM" id="SSF53474">
    <property type="entry name" value="alpha/beta-Hydrolases"/>
    <property type="match status" value="1"/>
</dbReference>
<keyword evidence="1" id="KW-0378">Hydrolase</keyword>
<comment type="caution">
    <text evidence="1">The sequence shown here is derived from an EMBL/GenBank/DDBJ whole genome shotgun (WGS) entry which is preliminary data.</text>
</comment>
<dbReference type="Gene3D" id="3.40.50.1820">
    <property type="entry name" value="alpha/beta hydrolase"/>
    <property type="match status" value="1"/>
</dbReference>
<dbReference type="Proteomes" id="UP000611723">
    <property type="component" value="Unassembled WGS sequence"/>
</dbReference>
<protein>
    <submittedName>
        <fullName evidence="1">Alpha/beta hydrolase</fullName>
    </submittedName>
</protein>
<keyword evidence="2" id="KW-1185">Reference proteome</keyword>
<dbReference type="AlphaFoldDB" id="A0A935C5N8"/>
<sequence>MMGFTAVSQVRPTIYLLPGQGSDKRIFDSLNIGPSFNLVVIEYGTPEKHMSMKDFAHQLAKKIDTSRPFYLVGVSLGGMLCVELDEILNPAKTIIISSAKNREELPGRYKFQKAIPFYKIIPGFLLVAGSKILQPIVEPDRRKNKETFKKMLADKKPRYMKRTVDMVIQWERESNSDKIYHIHGDNDHTLPLRKIKSPDYVLKGGSHMMTLTNAREVSKILNQILMD</sequence>
<accession>A0A935C5N8</accession>
<gene>
    <name evidence="1" type="ORF">JKA74_02625</name>
</gene>
<organism evidence="1 2">
    <name type="scientific">Marivirga aurantiaca</name>
    <dbReference type="NCBI Taxonomy" id="2802615"/>
    <lineage>
        <taxon>Bacteria</taxon>
        <taxon>Pseudomonadati</taxon>
        <taxon>Bacteroidota</taxon>
        <taxon>Cytophagia</taxon>
        <taxon>Cytophagales</taxon>
        <taxon>Marivirgaceae</taxon>
        <taxon>Marivirga</taxon>
    </lineage>
</organism>
<dbReference type="GO" id="GO:0016787">
    <property type="term" value="F:hydrolase activity"/>
    <property type="evidence" value="ECO:0007669"/>
    <property type="project" value="UniProtKB-KW"/>
</dbReference>
<reference evidence="1" key="1">
    <citation type="submission" date="2021-01" db="EMBL/GenBank/DDBJ databases">
        <title>Marivirga aurantiaca sp. nov., isolated from intertidal surface sediments.</title>
        <authorList>
            <person name="Zhang M."/>
        </authorList>
    </citation>
    <scope>NUCLEOTIDE SEQUENCE</scope>
    <source>
        <strain evidence="1">S37H4</strain>
    </source>
</reference>
<proteinExistence type="predicted"/>
<evidence type="ECO:0000313" key="1">
    <source>
        <dbReference type="EMBL" id="MBK6263919.1"/>
    </source>
</evidence>
<name>A0A935C5N8_9BACT</name>
<dbReference type="EMBL" id="JAEQBW010000001">
    <property type="protein sequence ID" value="MBK6263919.1"/>
    <property type="molecule type" value="Genomic_DNA"/>
</dbReference>